<dbReference type="AlphaFoldDB" id="A0A6J5B025"/>
<dbReference type="Proteomes" id="UP000494249">
    <property type="component" value="Unassembled WGS sequence"/>
</dbReference>
<name>A0A6J5B025_9BURK</name>
<gene>
    <name evidence="1" type="ORF">LMG22037_02706</name>
</gene>
<sequence>MRDHEEIISALEVRDGKALAAILRRHLLEKRDAVLLLHAEVDA</sequence>
<evidence type="ECO:0000313" key="2">
    <source>
        <dbReference type="Proteomes" id="UP000494249"/>
    </source>
</evidence>
<accession>A0A6J5B025</accession>
<proteinExistence type="predicted"/>
<reference evidence="1 2" key="1">
    <citation type="submission" date="2020-04" db="EMBL/GenBank/DDBJ databases">
        <authorList>
            <person name="De Canck E."/>
        </authorList>
    </citation>
    <scope>NUCLEOTIDE SEQUENCE [LARGE SCALE GENOMIC DNA]</scope>
    <source>
        <strain evidence="1 2">LMG 22037</strain>
    </source>
</reference>
<organism evidence="1 2">
    <name type="scientific">Paraburkholderia phenoliruptrix</name>
    <dbReference type="NCBI Taxonomy" id="252970"/>
    <lineage>
        <taxon>Bacteria</taxon>
        <taxon>Pseudomonadati</taxon>
        <taxon>Pseudomonadota</taxon>
        <taxon>Betaproteobacteria</taxon>
        <taxon>Burkholderiales</taxon>
        <taxon>Burkholderiaceae</taxon>
        <taxon>Paraburkholderia</taxon>
    </lineage>
</organism>
<dbReference type="EMBL" id="CADIKB010000010">
    <property type="protein sequence ID" value="CAB3685613.1"/>
    <property type="molecule type" value="Genomic_DNA"/>
</dbReference>
<protein>
    <submittedName>
        <fullName evidence="1">Uncharacterized protein</fullName>
    </submittedName>
</protein>
<evidence type="ECO:0000313" key="1">
    <source>
        <dbReference type="EMBL" id="CAB3685613.1"/>
    </source>
</evidence>